<feature type="repeat" description="PPR" evidence="3">
    <location>
        <begin position="349"/>
        <end position="383"/>
    </location>
</feature>
<comment type="similarity">
    <text evidence="1 4">Belongs to the multi antimicrobial extrusion (MATE) (TC 2.A.66.1) family.</text>
</comment>
<feature type="transmembrane region" description="Helical" evidence="4">
    <location>
        <begin position="117"/>
        <end position="140"/>
    </location>
</feature>
<evidence type="ECO:0000313" key="6">
    <source>
        <dbReference type="Proteomes" id="UP001327560"/>
    </source>
</evidence>
<reference evidence="5 6" key="1">
    <citation type="submission" date="2023-10" db="EMBL/GenBank/DDBJ databases">
        <title>Chromosome-scale genome assembly provides insights into flower coloration mechanisms of Canna indica.</title>
        <authorList>
            <person name="Li C."/>
        </authorList>
    </citation>
    <scope>NUCLEOTIDE SEQUENCE [LARGE SCALE GENOMIC DNA]</scope>
    <source>
        <tissue evidence="5">Flower</tissue>
    </source>
</reference>
<dbReference type="FunFam" id="1.25.40.10:FF:000348">
    <property type="entry name" value="Pentatricopeptide repeat-containing protein chloroplastic"/>
    <property type="match status" value="1"/>
</dbReference>
<dbReference type="GO" id="GO:0042910">
    <property type="term" value="F:xenobiotic transmembrane transporter activity"/>
    <property type="evidence" value="ECO:0007669"/>
    <property type="project" value="InterPro"/>
</dbReference>
<dbReference type="GO" id="GO:0016020">
    <property type="term" value="C:membrane"/>
    <property type="evidence" value="ECO:0007669"/>
    <property type="project" value="InterPro"/>
</dbReference>
<dbReference type="InterPro" id="IPR002885">
    <property type="entry name" value="PPR_rpt"/>
</dbReference>
<dbReference type="Pfam" id="PF13041">
    <property type="entry name" value="PPR_2"/>
    <property type="match status" value="1"/>
</dbReference>
<dbReference type="GO" id="GO:0015297">
    <property type="term" value="F:antiporter activity"/>
    <property type="evidence" value="ECO:0007669"/>
    <property type="project" value="InterPro"/>
</dbReference>
<dbReference type="EMBL" id="CP136897">
    <property type="protein sequence ID" value="WOL18143.1"/>
    <property type="molecule type" value="Genomic_DNA"/>
</dbReference>
<dbReference type="InterPro" id="IPR011990">
    <property type="entry name" value="TPR-like_helical_dom_sf"/>
</dbReference>
<evidence type="ECO:0000256" key="1">
    <source>
        <dbReference type="ARBA" id="ARBA00010199"/>
    </source>
</evidence>
<dbReference type="Pfam" id="PF01535">
    <property type="entry name" value="PPR"/>
    <property type="match status" value="1"/>
</dbReference>
<dbReference type="PANTHER" id="PTHR47926">
    <property type="entry name" value="PENTATRICOPEPTIDE REPEAT-CONTAINING PROTEIN"/>
    <property type="match status" value="1"/>
</dbReference>
<sequence>MINGWEFMVFFGFNVAISVRISNELGAGRPRAAKFAIICVMTSSVTLGVIFFSLVLALRDVYGIPFTNSPEVVRAVSSLAAVFSLVLLLNSVQPVLTGVAVGAGWQWLVAYINMGCYYVIGIPVGCLLAFYFDFGVKILWAMMHAPSKSRTVAENGDGGIDGVLARSIGNCEDLGPIVRLLILHSDTSVERDEMREGACRTLPIATALAGLIDRCYSMRQLQQIHAQIIVAPLSPHAEDAAALLTRLLSSYVAASSSSSSSSLHYPTALFHSLPAPPTLFAYNAIIRAHSFAPSSHLNSISLYSQMLAASIRPDHLTFPFLFKYCSHVLNSAVGQCLHVHALCLGYHTDVYIQNSIIHMYSTCGLIDSARKVFNGMPLKDVVSRNSMLAGHLKCGELDLALDLFFSMTERNVITWNSIITGFVQAGRFKEALDLFHEMLILNDKRSKPDKVTVASIISACSSLGALDQGKWVHAYLKKERLEFDVVVGTALIDMYGKCGCVGKAIEARRFEDVKKIRSFMEEYGIKKTAPGCSTTEVEGQLNLLWMITRPSESAWSNPLQLHTLVCFKIGCGVVFSGWMEWLCSSSTLLVDVSSFPSEPVVNFAKLKLEILVVATSVRHFVDPDSTSWAAAIVAFVSLLKY</sequence>
<dbReference type="PANTHER" id="PTHR47926:SF401">
    <property type="entry name" value="PENTATRICOPEPTIDE REPEAT-CONTAINING PROTEIN"/>
    <property type="match status" value="1"/>
</dbReference>
<keyword evidence="4" id="KW-0812">Transmembrane</keyword>
<accession>A0AAQ3L414</accession>
<dbReference type="Gene3D" id="1.25.40.10">
    <property type="entry name" value="Tetratricopeptide repeat domain"/>
    <property type="match status" value="2"/>
</dbReference>
<evidence type="ECO:0000256" key="3">
    <source>
        <dbReference type="PROSITE-ProRule" id="PRU00708"/>
    </source>
</evidence>
<keyword evidence="2" id="KW-0677">Repeat</keyword>
<dbReference type="InterPro" id="IPR046960">
    <property type="entry name" value="PPR_At4g14850-like_plant"/>
</dbReference>
<evidence type="ECO:0000313" key="5">
    <source>
        <dbReference type="EMBL" id="WOL18143.1"/>
    </source>
</evidence>
<dbReference type="InterPro" id="IPR002528">
    <property type="entry name" value="MATE_fam"/>
</dbReference>
<keyword evidence="4" id="KW-1133">Transmembrane helix</keyword>
<gene>
    <name evidence="5" type="ORF">Cni_G26936</name>
</gene>
<evidence type="ECO:0000256" key="4">
    <source>
        <dbReference type="RuleBase" id="RU004914"/>
    </source>
</evidence>
<dbReference type="Proteomes" id="UP001327560">
    <property type="component" value="Chromosome 8"/>
</dbReference>
<dbReference type="GO" id="GO:0009451">
    <property type="term" value="P:RNA modification"/>
    <property type="evidence" value="ECO:0007669"/>
    <property type="project" value="InterPro"/>
</dbReference>
<feature type="repeat" description="PPR" evidence="3">
    <location>
        <begin position="411"/>
        <end position="445"/>
    </location>
</feature>
<evidence type="ECO:0000256" key="2">
    <source>
        <dbReference type="ARBA" id="ARBA00022737"/>
    </source>
</evidence>
<proteinExistence type="inferred from homology"/>
<organism evidence="5 6">
    <name type="scientific">Canna indica</name>
    <name type="common">Indian-shot</name>
    <dbReference type="NCBI Taxonomy" id="4628"/>
    <lineage>
        <taxon>Eukaryota</taxon>
        <taxon>Viridiplantae</taxon>
        <taxon>Streptophyta</taxon>
        <taxon>Embryophyta</taxon>
        <taxon>Tracheophyta</taxon>
        <taxon>Spermatophyta</taxon>
        <taxon>Magnoliopsida</taxon>
        <taxon>Liliopsida</taxon>
        <taxon>Zingiberales</taxon>
        <taxon>Cannaceae</taxon>
        <taxon>Canna</taxon>
    </lineage>
</organism>
<feature type="transmembrane region" description="Helical" evidence="4">
    <location>
        <begin position="7"/>
        <end position="23"/>
    </location>
</feature>
<keyword evidence="4" id="KW-0472">Membrane</keyword>
<dbReference type="NCBIfam" id="TIGR00756">
    <property type="entry name" value="PPR"/>
    <property type="match status" value="1"/>
</dbReference>
<dbReference type="GO" id="GO:0003723">
    <property type="term" value="F:RNA binding"/>
    <property type="evidence" value="ECO:0007669"/>
    <property type="project" value="InterPro"/>
</dbReference>
<name>A0AAQ3L414_9LILI</name>
<keyword evidence="6" id="KW-1185">Reference proteome</keyword>
<dbReference type="PROSITE" id="PS51375">
    <property type="entry name" value="PPR"/>
    <property type="match status" value="2"/>
</dbReference>
<dbReference type="AlphaFoldDB" id="A0AAQ3L414"/>
<protein>
    <recommendedName>
        <fullName evidence="4">Protein DETOXIFICATION</fullName>
    </recommendedName>
    <alternativeName>
        <fullName evidence="4">Multidrug and toxic compound extrusion protein</fullName>
    </alternativeName>
</protein>
<feature type="transmembrane region" description="Helical" evidence="4">
    <location>
        <begin position="35"/>
        <end position="58"/>
    </location>
</feature>
<comment type="caution">
    <text evidence="4">Lacks conserved residue(s) required for the propagation of feature annotation.</text>
</comment>
<dbReference type="Pfam" id="PF01554">
    <property type="entry name" value="MatE"/>
    <property type="match status" value="1"/>
</dbReference>